<organism evidence="3 4">
    <name type="scientific">Trifolium medium</name>
    <dbReference type="NCBI Taxonomy" id="97028"/>
    <lineage>
        <taxon>Eukaryota</taxon>
        <taxon>Viridiplantae</taxon>
        <taxon>Streptophyta</taxon>
        <taxon>Embryophyta</taxon>
        <taxon>Tracheophyta</taxon>
        <taxon>Spermatophyta</taxon>
        <taxon>Magnoliopsida</taxon>
        <taxon>eudicotyledons</taxon>
        <taxon>Gunneridae</taxon>
        <taxon>Pentapetalae</taxon>
        <taxon>rosids</taxon>
        <taxon>fabids</taxon>
        <taxon>Fabales</taxon>
        <taxon>Fabaceae</taxon>
        <taxon>Papilionoideae</taxon>
        <taxon>50 kb inversion clade</taxon>
        <taxon>NPAAA clade</taxon>
        <taxon>Hologalegina</taxon>
        <taxon>IRL clade</taxon>
        <taxon>Trifolieae</taxon>
        <taxon>Trifolium</taxon>
    </lineage>
</organism>
<keyword evidence="2" id="KW-1133">Transmembrane helix</keyword>
<keyword evidence="1" id="KW-0175">Coiled coil</keyword>
<feature type="coiled-coil region" evidence="1">
    <location>
        <begin position="1"/>
        <end position="28"/>
    </location>
</feature>
<dbReference type="Proteomes" id="UP000265520">
    <property type="component" value="Unassembled WGS sequence"/>
</dbReference>
<proteinExistence type="predicted"/>
<accession>A0A392MIR5</accession>
<keyword evidence="4" id="KW-1185">Reference proteome</keyword>
<dbReference type="EMBL" id="LXQA010009788">
    <property type="protein sequence ID" value="MCH86134.1"/>
    <property type="molecule type" value="Genomic_DNA"/>
</dbReference>
<name>A0A392MIR5_9FABA</name>
<dbReference type="AlphaFoldDB" id="A0A392MIR5"/>
<sequence>MERCEGEKKKVENEAKNMITEIKELMSSIKNSKSSYAASLSKQQKLKDKWEGFRIAFAERETVTLIKWPRLIYLSLASLGGIAFLALFGYGMISITID</sequence>
<gene>
    <name evidence="3" type="ORF">A2U01_0006988</name>
</gene>
<keyword evidence="2" id="KW-0472">Membrane</keyword>
<comment type="caution">
    <text evidence="3">The sequence shown here is derived from an EMBL/GenBank/DDBJ whole genome shotgun (WGS) entry which is preliminary data.</text>
</comment>
<keyword evidence="2" id="KW-0812">Transmembrane</keyword>
<evidence type="ECO:0000313" key="3">
    <source>
        <dbReference type="EMBL" id="MCH86134.1"/>
    </source>
</evidence>
<evidence type="ECO:0000256" key="2">
    <source>
        <dbReference type="SAM" id="Phobius"/>
    </source>
</evidence>
<evidence type="ECO:0000256" key="1">
    <source>
        <dbReference type="SAM" id="Coils"/>
    </source>
</evidence>
<reference evidence="3 4" key="1">
    <citation type="journal article" date="2018" name="Front. Plant Sci.">
        <title>Red Clover (Trifolium pratense) and Zigzag Clover (T. medium) - A Picture of Genomic Similarities and Differences.</title>
        <authorList>
            <person name="Dluhosova J."/>
            <person name="Istvanek J."/>
            <person name="Nedelnik J."/>
            <person name="Repkova J."/>
        </authorList>
    </citation>
    <scope>NUCLEOTIDE SEQUENCE [LARGE SCALE GENOMIC DNA]</scope>
    <source>
        <strain evidence="4">cv. 10/8</strain>
        <tissue evidence="3">Leaf</tissue>
    </source>
</reference>
<protein>
    <submittedName>
        <fullName evidence="3">TIR-NBS-LRR resistance protein</fullName>
    </submittedName>
</protein>
<evidence type="ECO:0000313" key="4">
    <source>
        <dbReference type="Proteomes" id="UP000265520"/>
    </source>
</evidence>
<feature type="transmembrane region" description="Helical" evidence="2">
    <location>
        <begin position="71"/>
        <end position="93"/>
    </location>
</feature>